<dbReference type="InterPro" id="IPR029063">
    <property type="entry name" value="SAM-dependent_MTases_sf"/>
</dbReference>
<dbReference type="InterPro" id="IPR007055">
    <property type="entry name" value="BON_dom"/>
</dbReference>
<comment type="caution">
    <text evidence="3">The sequence shown here is derived from an EMBL/GenBank/DDBJ whole genome shotgun (WGS) entry which is preliminary data.</text>
</comment>
<dbReference type="SUPFAM" id="SSF53335">
    <property type="entry name" value="S-adenosyl-L-methionine-dependent methyltransferases"/>
    <property type="match status" value="1"/>
</dbReference>
<dbReference type="Proteomes" id="UP000642748">
    <property type="component" value="Unassembled WGS sequence"/>
</dbReference>
<feature type="domain" description="BON" evidence="2">
    <location>
        <begin position="92"/>
        <end position="160"/>
    </location>
</feature>
<protein>
    <recommendedName>
        <fullName evidence="2">BON domain-containing protein</fullName>
    </recommendedName>
</protein>
<dbReference type="Pfam" id="PF08241">
    <property type="entry name" value="Methyltransf_11"/>
    <property type="match status" value="1"/>
</dbReference>
<dbReference type="InterPro" id="IPR013216">
    <property type="entry name" value="Methyltransf_11"/>
</dbReference>
<evidence type="ECO:0000259" key="2">
    <source>
        <dbReference type="PROSITE" id="PS50914"/>
    </source>
</evidence>
<keyword evidence="4" id="KW-1185">Reference proteome</keyword>
<evidence type="ECO:0000313" key="4">
    <source>
        <dbReference type="Proteomes" id="UP000642748"/>
    </source>
</evidence>
<dbReference type="CDD" id="cd02440">
    <property type="entry name" value="AdoMet_MTases"/>
    <property type="match status" value="1"/>
</dbReference>
<organism evidence="3 4">
    <name type="scientific">Rugosimonospora africana</name>
    <dbReference type="NCBI Taxonomy" id="556532"/>
    <lineage>
        <taxon>Bacteria</taxon>
        <taxon>Bacillati</taxon>
        <taxon>Actinomycetota</taxon>
        <taxon>Actinomycetes</taxon>
        <taxon>Micromonosporales</taxon>
        <taxon>Micromonosporaceae</taxon>
        <taxon>Rugosimonospora</taxon>
    </lineage>
</organism>
<feature type="region of interest" description="Disordered" evidence="1">
    <location>
        <begin position="1"/>
        <end position="67"/>
    </location>
</feature>
<reference evidence="3" key="1">
    <citation type="submission" date="2021-01" db="EMBL/GenBank/DDBJ databases">
        <title>Whole genome shotgun sequence of Rugosimonospora africana NBRC 104875.</title>
        <authorList>
            <person name="Komaki H."/>
            <person name="Tamura T."/>
        </authorList>
    </citation>
    <scope>NUCLEOTIDE SEQUENCE</scope>
    <source>
        <strain evidence="3">NBRC 104875</strain>
    </source>
</reference>
<dbReference type="EMBL" id="BONZ01000056">
    <property type="protein sequence ID" value="GIH17627.1"/>
    <property type="molecule type" value="Genomic_DNA"/>
</dbReference>
<dbReference type="GO" id="GO:0008757">
    <property type="term" value="F:S-adenosylmethionine-dependent methyltransferase activity"/>
    <property type="evidence" value="ECO:0007669"/>
    <property type="project" value="InterPro"/>
</dbReference>
<proteinExistence type="predicted"/>
<dbReference type="AlphaFoldDB" id="A0A8J3QWY8"/>
<evidence type="ECO:0000256" key="1">
    <source>
        <dbReference type="SAM" id="MobiDB-lite"/>
    </source>
</evidence>
<dbReference type="PROSITE" id="PS50914">
    <property type="entry name" value="BON"/>
    <property type="match status" value="1"/>
</dbReference>
<accession>A0A8J3QWY8</accession>
<dbReference type="Gene3D" id="3.40.50.150">
    <property type="entry name" value="Vaccinia Virus protein VP39"/>
    <property type="match status" value="1"/>
</dbReference>
<feature type="compositionally biased region" description="Low complexity" evidence="1">
    <location>
        <begin position="15"/>
        <end position="34"/>
    </location>
</feature>
<gene>
    <name evidence="3" type="ORF">Raf01_57990</name>
</gene>
<evidence type="ECO:0000313" key="3">
    <source>
        <dbReference type="EMBL" id="GIH17627.1"/>
    </source>
</evidence>
<sequence>MRLTEPEPGPGWTVAGPGRVSSPRPRRTPAPAGIGRRHTAFPRPGTPAWRGRARRRPGVNPVGRGNGPADWEVPGMVVTEHATVSSGRWALLDQYLAETARDLFAHDDRLRDLTVEVRFDRGVAHLTGDVPEGGALRMIRDLLGRIDGVYGIWSRVRVSGRTPTILDLGCGRTKQYPDNIGVDRYPTPAVDIVSDLRTGVPAADHSVDTVFTVHVLEHLLDFLPLVDECHRVLRPDGVLHVISPWWRFVNAVADPTHVRYLDVQTIKGICDRRDGSPRWYPLHAACDGASVFADLTPLADGQPGPQPSYLARFFD</sequence>
<name>A0A8J3QWY8_9ACTN</name>